<reference evidence="2" key="1">
    <citation type="submission" date="2020-12" db="EMBL/GenBank/DDBJ databases">
        <title>Sanguibacter suaedae sp. nov., isolated from Suaeda aralocaspica.</title>
        <authorList>
            <person name="Ma Q."/>
        </authorList>
    </citation>
    <scope>NUCLEOTIDE SEQUENCE</scope>
    <source>
        <strain evidence="2">YZGR15</strain>
    </source>
</reference>
<keyword evidence="3" id="KW-1185">Reference proteome</keyword>
<evidence type="ECO:0000259" key="1">
    <source>
        <dbReference type="Pfam" id="PF04230"/>
    </source>
</evidence>
<evidence type="ECO:0000313" key="3">
    <source>
        <dbReference type="Proteomes" id="UP000602087"/>
    </source>
</evidence>
<keyword evidence="2" id="KW-0808">Transferase</keyword>
<dbReference type="AlphaFoldDB" id="A0A934MB17"/>
<name>A0A934MB17_9MICO</name>
<dbReference type="EMBL" id="JAEINH010000019">
    <property type="protein sequence ID" value="MBI9116200.1"/>
    <property type="molecule type" value="Genomic_DNA"/>
</dbReference>
<dbReference type="RefSeq" id="WP_198734768.1">
    <property type="nucleotide sequence ID" value="NZ_JAEINH010000019.1"/>
</dbReference>
<comment type="caution">
    <text evidence="2">The sequence shown here is derived from an EMBL/GenBank/DDBJ whole genome shotgun (WGS) entry which is preliminary data.</text>
</comment>
<dbReference type="PANTHER" id="PTHR36836">
    <property type="entry name" value="COLANIC ACID BIOSYNTHESIS PROTEIN WCAK"/>
    <property type="match status" value="1"/>
</dbReference>
<dbReference type="InterPro" id="IPR007345">
    <property type="entry name" value="Polysacch_pyruvyl_Trfase"/>
</dbReference>
<accession>A0A934MB17</accession>
<dbReference type="Proteomes" id="UP000602087">
    <property type="component" value="Unassembled WGS sequence"/>
</dbReference>
<dbReference type="PANTHER" id="PTHR36836:SF1">
    <property type="entry name" value="COLANIC ACID BIOSYNTHESIS PROTEIN WCAK"/>
    <property type="match status" value="1"/>
</dbReference>
<evidence type="ECO:0000313" key="2">
    <source>
        <dbReference type="EMBL" id="MBI9116200.1"/>
    </source>
</evidence>
<sequence>MTTDRTDTVHTSSESDLKALILWSDNRAANLGLRVLAQGNAQLLRRSLGDRPVTVDFQDFGPGDSDVSFGTRSILKDLGRRHGPIKSKVRRYDVLVDTGAGDSFTDIYGLKRLLFIAYAHHVARRLRVPLVMAPQTFGPFDTRIGRALGRRSARQAVCAIARDDKSARYAEEQLGRAVDATTTDVVFLLPRESPGTGHDVVVNVSGLLWFASDHVDCEYYRQQVVTLVRGLLEAGREVTLLPHVVHSPSGNDDVDASRALVELLGADSGVRTVVPESLAEARQVLASAQVAVGARMHACLNALSQGVPAVPWAYSRKFAPLMARLGWSYLVDLRDGGDAAGQTLALILDPQASARMSEDVTQVGEAAERELEPAVTALARALSAGRTIPSAAGGARSA</sequence>
<organism evidence="2 3">
    <name type="scientific">Sanguibacter suaedae</name>
    <dbReference type="NCBI Taxonomy" id="2795737"/>
    <lineage>
        <taxon>Bacteria</taxon>
        <taxon>Bacillati</taxon>
        <taxon>Actinomycetota</taxon>
        <taxon>Actinomycetes</taxon>
        <taxon>Micrococcales</taxon>
        <taxon>Sanguibacteraceae</taxon>
        <taxon>Sanguibacter</taxon>
    </lineage>
</organism>
<dbReference type="GO" id="GO:0016740">
    <property type="term" value="F:transferase activity"/>
    <property type="evidence" value="ECO:0007669"/>
    <property type="project" value="UniProtKB-KW"/>
</dbReference>
<dbReference type="Pfam" id="PF04230">
    <property type="entry name" value="PS_pyruv_trans"/>
    <property type="match status" value="1"/>
</dbReference>
<protein>
    <submittedName>
        <fullName evidence="2">Polysaccharide pyruvyl transferase family protein</fullName>
    </submittedName>
</protein>
<feature type="domain" description="Polysaccharide pyruvyl transferase" evidence="1">
    <location>
        <begin position="72"/>
        <end position="315"/>
    </location>
</feature>
<gene>
    <name evidence="2" type="ORF">JAV76_14380</name>
</gene>
<proteinExistence type="predicted"/>